<dbReference type="PRINTS" id="PR00750">
    <property type="entry name" value="BETAAMYLASE"/>
</dbReference>
<dbReference type="AlphaFoldDB" id="A0A835EXN8"/>
<dbReference type="Gene3D" id="3.20.20.80">
    <property type="entry name" value="Glycosidases"/>
    <property type="match status" value="1"/>
</dbReference>
<evidence type="ECO:0000313" key="6">
    <source>
        <dbReference type="EMBL" id="KAF8721038.1"/>
    </source>
</evidence>
<evidence type="ECO:0000256" key="4">
    <source>
        <dbReference type="RuleBase" id="RU000509"/>
    </source>
</evidence>
<evidence type="ECO:0000256" key="1">
    <source>
        <dbReference type="ARBA" id="ARBA00005652"/>
    </source>
</evidence>
<dbReference type="Proteomes" id="UP000636709">
    <property type="component" value="Unassembled WGS sequence"/>
</dbReference>
<sequence length="771" mass="81349">MEAFSTASWRTGEEVGGPTYDDAHTHTPNSESKTPLEALSYLAIVPTAAKNQPCRPPPRLKAPTTNIRSVGRSMTGLVVTLAPTRGMACRHGGVMEAWCQPKAIHPAGRNAGGRRRRVAGGSAPPTAHSHVPRPPLGPARQPIAQSPDPPPAPAWRPRVPNKLTQSPTRSRWPAQKMTETPPAPCRRAGDNRRIHQAPLVFSDDRPTRHPAIKLGGAGRSHANEGLGPTGHGLPCHVAAAFSAPPSEASRGKCKAQRQQQAMEAVLMQRAAAAAAAQAMWRCVGEAAMAGAAGVVRLGAARRAAGGAVRASRPLGPVRAQFSGERSKELAGDGVVVEGGEEEAVRLFVGLPADVVVSDGRGVGRPKAVSAALRALKLLGVDGVELPVSWAAVQPGSGDWFEWAGYRAVAAMVRDAGLDLRVSLRTDGDALPEWVADAAFADPDVLFTDRSGHRREGCLSFGVDELPVLVGKSPLHAYEAFFRSFADEFKDLLGSTITLRYPSYPPGSNGGGYSGVGEFQCYDKYTLARLKRHAETSGQPMWGLSGPHDGPRYDESPENSAFFSEHGGSWKTAYGKFFLSWYAGELLAHGDRVLAAASRALGGGSGVELSARVPLLRGSLEAAVAGLHGGYGPVAEMFARHGCTVIASGVEARLDAMAEELMAEIKRACSEHGARLAAESTPLAVARGGEGSAGVWLFTGRTRPRQFTYQRMGADFFSPGHWPLFVQFVRALESPEGVHEDDLPGGIVGGERLTVPSAAAAPQGGAKEVQTV</sequence>
<dbReference type="SUPFAM" id="SSF51445">
    <property type="entry name" value="(Trans)glycosidases"/>
    <property type="match status" value="1"/>
</dbReference>
<keyword evidence="3 4" id="KW-0624">Polysaccharide degradation</keyword>
<accession>A0A835EXN8</accession>
<keyword evidence="4" id="KW-0378">Hydrolase</keyword>
<dbReference type="PANTHER" id="PTHR31352:SF32">
    <property type="entry name" value="BETA-AMYLASE"/>
    <property type="match status" value="1"/>
</dbReference>
<comment type="catalytic activity">
    <reaction evidence="4">
        <text>Hydrolysis of (1-&gt;4)-alpha-D-glucosidic linkages in polysaccharides so as to remove successive maltose units from the non-reducing ends of the chains.</text>
        <dbReference type="EC" id="3.2.1.2"/>
    </reaction>
</comment>
<dbReference type="EC" id="3.2.1.2" evidence="4"/>
<protein>
    <recommendedName>
        <fullName evidence="4">Beta-amylase</fullName>
        <ecNumber evidence="4">3.2.1.2</ecNumber>
    </recommendedName>
</protein>
<evidence type="ECO:0000256" key="3">
    <source>
        <dbReference type="ARBA" id="ARBA00023326"/>
    </source>
</evidence>
<dbReference type="GO" id="GO:0016161">
    <property type="term" value="F:beta-amylase activity"/>
    <property type="evidence" value="ECO:0007669"/>
    <property type="project" value="UniProtKB-EC"/>
</dbReference>
<proteinExistence type="inferred from homology"/>
<keyword evidence="4" id="KW-0326">Glycosidase</keyword>
<dbReference type="OrthoDB" id="1660156at2759"/>
<comment type="caution">
    <text evidence="6">The sequence shown here is derived from an EMBL/GenBank/DDBJ whole genome shotgun (WGS) entry which is preliminary data.</text>
</comment>
<feature type="region of interest" description="Disordered" evidence="5">
    <location>
        <begin position="104"/>
        <end position="191"/>
    </location>
</feature>
<reference evidence="6" key="1">
    <citation type="submission" date="2020-07" db="EMBL/GenBank/DDBJ databases">
        <title>Genome sequence and genetic diversity analysis of an under-domesticated orphan crop, white fonio (Digitaria exilis).</title>
        <authorList>
            <person name="Bennetzen J.L."/>
            <person name="Chen S."/>
            <person name="Ma X."/>
            <person name="Wang X."/>
            <person name="Yssel A.E.J."/>
            <person name="Chaluvadi S.R."/>
            <person name="Johnson M."/>
            <person name="Gangashetty P."/>
            <person name="Hamidou F."/>
            <person name="Sanogo M.D."/>
            <person name="Zwaenepoel A."/>
            <person name="Wallace J."/>
            <person name="Van De Peer Y."/>
            <person name="Van Deynze A."/>
        </authorList>
    </citation>
    <scope>NUCLEOTIDE SEQUENCE</scope>
    <source>
        <tissue evidence="6">Leaves</tissue>
    </source>
</reference>
<name>A0A835EXN8_9POAL</name>
<dbReference type="Pfam" id="PF01373">
    <property type="entry name" value="Glyco_hydro_14"/>
    <property type="match status" value="1"/>
</dbReference>
<evidence type="ECO:0000313" key="7">
    <source>
        <dbReference type="Proteomes" id="UP000636709"/>
    </source>
</evidence>
<evidence type="ECO:0000256" key="5">
    <source>
        <dbReference type="SAM" id="MobiDB-lite"/>
    </source>
</evidence>
<dbReference type="EMBL" id="JACEFO010001687">
    <property type="protein sequence ID" value="KAF8721038.1"/>
    <property type="molecule type" value="Genomic_DNA"/>
</dbReference>
<dbReference type="InterPro" id="IPR001554">
    <property type="entry name" value="Glyco_hydro_14"/>
</dbReference>
<keyword evidence="7" id="KW-1185">Reference proteome</keyword>
<comment type="similarity">
    <text evidence="1 4">Belongs to the glycosyl hydrolase 14 family.</text>
</comment>
<evidence type="ECO:0000256" key="2">
    <source>
        <dbReference type="ARBA" id="ARBA00023277"/>
    </source>
</evidence>
<dbReference type="GO" id="GO:0000272">
    <property type="term" value="P:polysaccharide catabolic process"/>
    <property type="evidence" value="ECO:0007669"/>
    <property type="project" value="UniProtKB-KW"/>
</dbReference>
<gene>
    <name evidence="6" type="ORF">HU200_023451</name>
</gene>
<keyword evidence="2 4" id="KW-0119">Carbohydrate metabolism</keyword>
<organism evidence="6 7">
    <name type="scientific">Digitaria exilis</name>
    <dbReference type="NCBI Taxonomy" id="1010633"/>
    <lineage>
        <taxon>Eukaryota</taxon>
        <taxon>Viridiplantae</taxon>
        <taxon>Streptophyta</taxon>
        <taxon>Embryophyta</taxon>
        <taxon>Tracheophyta</taxon>
        <taxon>Spermatophyta</taxon>
        <taxon>Magnoliopsida</taxon>
        <taxon>Liliopsida</taxon>
        <taxon>Poales</taxon>
        <taxon>Poaceae</taxon>
        <taxon>PACMAD clade</taxon>
        <taxon>Panicoideae</taxon>
        <taxon>Panicodae</taxon>
        <taxon>Paniceae</taxon>
        <taxon>Anthephorinae</taxon>
        <taxon>Digitaria</taxon>
    </lineage>
</organism>
<dbReference type="InterPro" id="IPR017853">
    <property type="entry name" value="GH"/>
</dbReference>
<dbReference type="PANTHER" id="PTHR31352">
    <property type="entry name" value="BETA-AMYLASE 1, CHLOROPLASTIC"/>
    <property type="match status" value="1"/>
</dbReference>
<feature type="region of interest" description="Disordered" evidence="5">
    <location>
        <begin position="1"/>
        <end position="33"/>
    </location>
</feature>